<evidence type="ECO:0000256" key="2">
    <source>
        <dbReference type="ARBA" id="ARBA00022491"/>
    </source>
</evidence>
<keyword evidence="7" id="KW-0805">Transcription regulation</keyword>
<dbReference type="GO" id="GO:0006260">
    <property type="term" value="P:DNA replication"/>
    <property type="evidence" value="ECO:0007669"/>
    <property type="project" value="UniProtKB-KW"/>
</dbReference>
<dbReference type="PANTHER" id="PTHR33516:SF2">
    <property type="entry name" value="LEXA REPRESSOR-RELATED"/>
    <property type="match status" value="1"/>
</dbReference>
<dbReference type="GO" id="GO:0045892">
    <property type="term" value="P:negative regulation of DNA-templated transcription"/>
    <property type="evidence" value="ECO:0007669"/>
    <property type="project" value="InterPro"/>
</dbReference>
<dbReference type="EMBL" id="JH603169">
    <property type="protein sequence ID" value="EIC22006.1"/>
    <property type="molecule type" value="Genomic_DNA"/>
</dbReference>
<keyword evidence="11" id="KW-0742">SOS response</keyword>
<keyword evidence="5 12" id="KW-0378">Hydrolase</keyword>
<dbReference type="Pfam" id="PF00717">
    <property type="entry name" value="Peptidase_S24"/>
    <property type="match status" value="1"/>
</dbReference>
<dbReference type="InterPro" id="IPR006200">
    <property type="entry name" value="LexA"/>
</dbReference>
<evidence type="ECO:0000256" key="11">
    <source>
        <dbReference type="ARBA" id="ARBA00023236"/>
    </source>
</evidence>
<dbReference type="InterPro" id="IPR036286">
    <property type="entry name" value="LexA/Signal_pep-like_sf"/>
</dbReference>
<dbReference type="GO" id="GO:0004252">
    <property type="term" value="F:serine-type endopeptidase activity"/>
    <property type="evidence" value="ECO:0007669"/>
    <property type="project" value="InterPro"/>
</dbReference>
<dbReference type="Gene3D" id="2.10.109.10">
    <property type="entry name" value="Umud Fragment, subunit A"/>
    <property type="match status" value="1"/>
</dbReference>
<evidence type="ECO:0000256" key="4">
    <source>
        <dbReference type="ARBA" id="ARBA00022763"/>
    </source>
</evidence>
<keyword evidence="3" id="KW-0235">DNA replication</keyword>
<dbReference type="InterPro" id="IPR015927">
    <property type="entry name" value="Peptidase_S24_S26A/B/C"/>
</dbReference>
<dbReference type="MEROPS" id="S24.001"/>
<sequence length="163" mass="18288">MSQPALLIPNHASQRLPKPRHIPTWTLNLSPIDLELEQGRELPILGTVAAGLPIEALEDRETIRVPAHMTRKASYALRVRGHSMTEDQIQDGDIIIVEQRQSVENGETVVAQINGDQVTLKRFFIERDGIRLQPAHPEMAPIYLRHEDIEILGIVTGVMRLTG</sequence>
<dbReference type="RefSeq" id="WP_009148590.1">
    <property type="nucleotide sequence ID" value="NZ_CP121471.1"/>
</dbReference>
<comment type="similarity">
    <text evidence="1 12">Belongs to the peptidase S24 family.</text>
</comment>
<dbReference type="InterPro" id="IPR050077">
    <property type="entry name" value="LexA_repressor"/>
</dbReference>
<dbReference type="CDD" id="cd06529">
    <property type="entry name" value="S24_LexA-like"/>
    <property type="match status" value="1"/>
</dbReference>
<keyword evidence="10" id="KW-0234">DNA repair</keyword>
<evidence type="ECO:0000256" key="10">
    <source>
        <dbReference type="ARBA" id="ARBA00023204"/>
    </source>
</evidence>
<evidence type="ECO:0000256" key="3">
    <source>
        <dbReference type="ARBA" id="ARBA00022705"/>
    </source>
</evidence>
<evidence type="ECO:0000256" key="5">
    <source>
        <dbReference type="ARBA" id="ARBA00022801"/>
    </source>
</evidence>
<evidence type="ECO:0000313" key="14">
    <source>
        <dbReference type="EMBL" id="EIC22006.1"/>
    </source>
</evidence>
<dbReference type="PANTHER" id="PTHR33516">
    <property type="entry name" value="LEXA REPRESSOR"/>
    <property type="match status" value="1"/>
</dbReference>
<dbReference type="NCBIfam" id="TIGR00498">
    <property type="entry name" value="lexA"/>
    <property type="match status" value="1"/>
</dbReference>
<accession>H8YZ79</accession>
<evidence type="ECO:0000256" key="6">
    <source>
        <dbReference type="ARBA" id="ARBA00022813"/>
    </source>
</evidence>
<dbReference type="Proteomes" id="UP000002964">
    <property type="component" value="Unassembled WGS sequence"/>
</dbReference>
<evidence type="ECO:0000256" key="9">
    <source>
        <dbReference type="ARBA" id="ARBA00023163"/>
    </source>
</evidence>
<keyword evidence="4" id="KW-0227">DNA damage</keyword>
<evidence type="ECO:0000313" key="15">
    <source>
        <dbReference type="Proteomes" id="UP000002964"/>
    </source>
</evidence>
<dbReference type="InterPro" id="IPR039418">
    <property type="entry name" value="LexA-like"/>
</dbReference>
<dbReference type="eggNOG" id="COG1974">
    <property type="taxonomic scope" value="Bacteria"/>
</dbReference>
<keyword evidence="8" id="KW-0238">DNA-binding</keyword>
<dbReference type="AlphaFoldDB" id="H8YZ79"/>
<dbReference type="GO" id="GO:0006281">
    <property type="term" value="P:DNA repair"/>
    <property type="evidence" value="ECO:0007669"/>
    <property type="project" value="UniProtKB-KW"/>
</dbReference>
<reference evidence="14 15" key="2">
    <citation type="submission" date="2011-11" db="EMBL/GenBank/DDBJ databases">
        <authorList>
            <consortium name="US DOE Joint Genome Institute"/>
            <person name="Lucas S."/>
            <person name="Han J."/>
            <person name="Lapidus A."/>
            <person name="Cheng J.-F."/>
            <person name="Goodwin L."/>
            <person name="Pitluck S."/>
            <person name="Peters L."/>
            <person name="Ovchinnikova G."/>
            <person name="Zhang X."/>
            <person name="Detter J.C."/>
            <person name="Han C."/>
            <person name="Tapia R."/>
            <person name="Land M."/>
            <person name="Hauser L."/>
            <person name="Kyrpides N."/>
            <person name="Ivanova N."/>
            <person name="Pagani I."/>
            <person name="Vogl K."/>
            <person name="Liu Z."/>
            <person name="Overmann J."/>
            <person name="Frigaard N.-U."/>
            <person name="Bryant D."/>
            <person name="Woyke T."/>
        </authorList>
    </citation>
    <scope>NUCLEOTIDE SEQUENCE [LARGE SCALE GENOMIC DNA]</scope>
    <source>
        <strain evidence="14 15">970</strain>
    </source>
</reference>
<keyword evidence="9" id="KW-0804">Transcription</keyword>
<keyword evidence="15" id="KW-1185">Reference proteome</keyword>
<organism evidence="14 15">
    <name type="scientific">Thiorhodovibrio frisius</name>
    <dbReference type="NCBI Taxonomy" id="631362"/>
    <lineage>
        <taxon>Bacteria</taxon>
        <taxon>Pseudomonadati</taxon>
        <taxon>Pseudomonadota</taxon>
        <taxon>Gammaproteobacteria</taxon>
        <taxon>Chromatiales</taxon>
        <taxon>Chromatiaceae</taxon>
        <taxon>Thiorhodovibrio</taxon>
    </lineage>
</organism>
<dbReference type="GO" id="GO:0003677">
    <property type="term" value="F:DNA binding"/>
    <property type="evidence" value="ECO:0007669"/>
    <property type="project" value="UniProtKB-KW"/>
</dbReference>
<dbReference type="HOGENOM" id="CLU_066192_0_2_6"/>
<proteinExistence type="inferred from homology"/>
<dbReference type="GO" id="GO:0009432">
    <property type="term" value="P:SOS response"/>
    <property type="evidence" value="ECO:0007669"/>
    <property type="project" value="UniProtKB-KW"/>
</dbReference>
<feature type="domain" description="Peptidase S24/S26A/S26B/S26C" evidence="13">
    <location>
        <begin position="43"/>
        <end position="155"/>
    </location>
</feature>
<evidence type="ECO:0000256" key="8">
    <source>
        <dbReference type="ARBA" id="ARBA00023125"/>
    </source>
</evidence>
<dbReference type="STRING" id="631362.Thi970DRAFT_02247"/>
<dbReference type="SUPFAM" id="SSF51306">
    <property type="entry name" value="LexA/Signal peptidase"/>
    <property type="match status" value="1"/>
</dbReference>
<dbReference type="InterPro" id="IPR006197">
    <property type="entry name" value="Peptidase_S24_LexA"/>
</dbReference>
<protein>
    <submittedName>
        <fullName evidence="14">SOS regulatory protein LexA</fullName>
    </submittedName>
</protein>
<evidence type="ECO:0000256" key="12">
    <source>
        <dbReference type="RuleBase" id="RU003991"/>
    </source>
</evidence>
<gene>
    <name evidence="14" type="ORF">Thi970DRAFT_02247</name>
</gene>
<evidence type="ECO:0000256" key="7">
    <source>
        <dbReference type="ARBA" id="ARBA00023015"/>
    </source>
</evidence>
<evidence type="ECO:0000256" key="1">
    <source>
        <dbReference type="ARBA" id="ARBA00007484"/>
    </source>
</evidence>
<keyword evidence="2" id="KW-0678">Repressor</keyword>
<evidence type="ECO:0000259" key="13">
    <source>
        <dbReference type="Pfam" id="PF00717"/>
    </source>
</evidence>
<reference evidence="15" key="1">
    <citation type="submission" date="2011-06" db="EMBL/GenBank/DDBJ databases">
        <authorList>
            <consortium name="US DOE Joint Genome Institute (JGI-PGF)"/>
            <person name="Lucas S."/>
            <person name="Han J."/>
            <person name="Lapidus A."/>
            <person name="Cheng J.-F."/>
            <person name="Goodwin L."/>
            <person name="Pitluck S."/>
            <person name="Peters L."/>
            <person name="Land M.L."/>
            <person name="Hauser L."/>
            <person name="Vogl K."/>
            <person name="Liu Z."/>
            <person name="Overmann J."/>
            <person name="Frigaard N.-U."/>
            <person name="Bryant D.A."/>
            <person name="Woyke T.J."/>
        </authorList>
    </citation>
    <scope>NUCLEOTIDE SEQUENCE [LARGE SCALE GENOMIC DNA]</scope>
    <source>
        <strain evidence="15">970</strain>
    </source>
</reference>
<name>H8YZ79_9GAMM</name>
<dbReference type="PRINTS" id="PR00726">
    <property type="entry name" value="LEXASERPTASE"/>
</dbReference>
<keyword evidence="6 12" id="KW-0068">Autocatalytic cleavage</keyword>